<dbReference type="GO" id="GO:0005886">
    <property type="term" value="C:plasma membrane"/>
    <property type="evidence" value="ECO:0007669"/>
    <property type="project" value="TreeGrafter"/>
</dbReference>
<dbReference type="GO" id="GO:0097320">
    <property type="term" value="P:plasma membrane tubulation"/>
    <property type="evidence" value="ECO:0007669"/>
    <property type="project" value="TreeGrafter"/>
</dbReference>
<dbReference type="EMBL" id="KZ308264">
    <property type="protein sequence ID" value="KAG8226022.1"/>
    <property type="molecule type" value="Genomic_DNA"/>
</dbReference>
<protein>
    <recommendedName>
        <fullName evidence="4">F-BAR domain-containing protein</fullName>
    </recommendedName>
</protein>
<accession>A0A8K0K0G7</accession>
<dbReference type="FunFam" id="1.20.1270.60:FF:000009">
    <property type="entry name" value="Protein kinase C and casein kinase substrate in neurons 2"/>
    <property type="match status" value="1"/>
</dbReference>
<dbReference type="AlphaFoldDB" id="A0A8K0K0G7"/>
<dbReference type="Gene3D" id="1.20.1270.60">
    <property type="entry name" value="Arfaptin homology (AH) domain/BAR domain"/>
    <property type="match status" value="1"/>
</dbReference>
<dbReference type="OrthoDB" id="10255128at2759"/>
<dbReference type="SUPFAM" id="SSF103657">
    <property type="entry name" value="BAR/IMD domain-like"/>
    <property type="match status" value="1"/>
</dbReference>
<evidence type="ECO:0000256" key="1">
    <source>
        <dbReference type="ARBA" id="ARBA00004184"/>
    </source>
</evidence>
<gene>
    <name evidence="5" type="ORF">J437_LFUL004143</name>
</gene>
<keyword evidence="2" id="KW-0175">Coiled coil</keyword>
<comment type="subcellular location">
    <subcellularLocation>
        <location evidence="1">Endomembrane system</location>
        <topology evidence="1">Peripheral membrane protein</topology>
    </subcellularLocation>
</comment>
<dbReference type="PROSITE" id="PS51741">
    <property type="entry name" value="F_BAR"/>
    <property type="match status" value="1"/>
</dbReference>
<dbReference type="PANTHER" id="PTHR23065">
    <property type="entry name" value="PROLINE-SERINE-THREONINE PHOSPHATASE INTERACTING PROTEIN 1"/>
    <property type="match status" value="1"/>
</dbReference>
<dbReference type="SMART" id="SM00055">
    <property type="entry name" value="FCH"/>
    <property type="match status" value="1"/>
</dbReference>
<dbReference type="GO" id="GO:0005543">
    <property type="term" value="F:phospholipid binding"/>
    <property type="evidence" value="ECO:0007669"/>
    <property type="project" value="TreeGrafter"/>
</dbReference>
<evidence type="ECO:0000259" key="4">
    <source>
        <dbReference type="PROSITE" id="PS51741"/>
    </source>
</evidence>
<evidence type="ECO:0000256" key="2">
    <source>
        <dbReference type="PROSITE-ProRule" id="PRU01077"/>
    </source>
</evidence>
<dbReference type="Pfam" id="PF00611">
    <property type="entry name" value="FCH"/>
    <property type="match status" value="1"/>
</dbReference>
<name>A0A8K0K0G7_LADFU</name>
<dbReference type="Proteomes" id="UP000792457">
    <property type="component" value="Unassembled WGS sequence"/>
</dbReference>
<organism evidence="5 6">
    <name type="scientific">Ladona fulva</name>
    <name type="common">Scarce chaser dragonfly</name>
    <name type="synonym">Libellula fulva</name>
    <dbReference type="NCBI Taxonomy" id="123851"/>
    <lineage>
        <taxon>Eukaryota</taxon>
        <taxon>Metazoa</taxon>
        <taxon>Ecdysozoa</taxon>
        <taxon>Arthropoda</taxon>
        <taxon>Hexapoda</taxon>
        <taxon>Insecta</taxon>
        <taxon>Pterygota</taxon>
        <taxon>Palaeoptera</taxon>
        <taxon>Odonata</taxon>
        <taxon>Epiprocta</taxon>
        <taxon>Anisoptera</taxon>
        <taxon>Libelluloidea</taxon>
        <taxon>Libellulidae</taxon>
        <taxon>Ladona</taxon>
    </lineage>
</organism>
<evidence type="ECO:0000313" key="5">
    <source>
        <dbReference type="EMBL" id="KAG8226022.1"/>
    </source>
</evidence>
<sequence length="199" mass="22799">MSHHSAEDNLLVAGSDSFWEPGNYKRTTKRVEDGFKLCGDLEKLVQERADLEKGYAKGLRAWSKKWNDLIEKGPEYGTTEAAWKGVLVEADRLADLHLRVKDNLCNNVINSIKSWQKETYHKKIGYQTCSVYLFQSMMMIKERKEMEDAFKKAQKPWAKILTKVNKAKADYHNACKTEKSASNQERNATGDSSLSPDQF</sequence>
<evidence type="ECO:0000256" key="3">
    <source>
        <dbReference type="SAM" id="MobiDB-lite"/>
    </source>
</evidence>
<proteinExistence type="predicted"/>
<keyword evidence="6" id="KW-1185">Reference proteome</keyword>
<dbReference type="InterPro" id="IPR027267">
    <property type="entry name" value="AH/BAR_dom_sf"/>
</dbReference>
<reference evidence="5" key="1">
    <citation type="submission" date="2013-04" db="EMBL/GenBank/DDBJ databases">
        <authorList>
            <person name="Qu J."/>
            <person name="Murali S.C."/>
            <person name="Bandaranaike D."/>
            <person name="Bellair M."/>
            <person name="Blankenburg K."/>
            <person name="Chao H."/>
            <person name="Dinh H."/>
            <person name="Doddapaneni H."/>
            <person name="Downs B."/>
            <person name="Dugan-Rocha S."/>
            <person name="Elkadiri S."/>
            <person name="Gnanaolivu R.D."/>
            <person name="Hernandez B."/>
            <person name="Javaid M."/>
            <person name="Jayaseelan J.C."/>
            <person name="Lee S."/>
            <person name="Li M."/>
            <person name="Ming W."/>
            <person name="Munidasa M."/>
            <person name="Muniz J."/>
            <person name="Nguyen L."/>
            <person name="Ongeri F."/>
            <person name="Osuji N."/>
            <person name="Pu L.-L."/>
            <person name="Puazo M."/>
            <person name="Qu C."/>
            <person name="Quiroz J."/>
            <person name="Raj R."/>
            <person name="Weissenberger G."/>
            <person name="Xin Y."/>
            <person name="Zou X."/>
            <person name="Han Y."/>
            <person name="Richards S."/>
            <person name="Worley K."/>
            <person name="Muzny D."/>
            <person name="Gibbs R."/>
        </authorList>
    </citation>
    <scope>NUCLEOTIDE SEQUENCE</scope>
    <source>
        <strain evidence="5">Sampled in the wild</strain>
    </source>
</reference>
<dbReference type="InterPro" id="IPR001060">
    <property type="entry name" value="FCH_dom"/>
</dbReference>
<feature type="domain" description="F-BAR" evidence="4">
    <location>
        <begin position="12"/>
        <end position="199"/>
    </location>
</feature>
<feature type="region of interest" description="Disordered" evidence="3">
    <location>
        <begin position="175"/>
        <end position="199"/>
    </location>
</feature>
<dbReference type="GO" id="GO:0007010">
    <property type="term" value="P:cytoskeleton organization"/>
    <property type="evidence" value="ECO:0007669"/>
    <property type="project" value="TreeGrafter"/>
</dbReference>
<evidence type="ECO:0000313" key="6">
    <source>
        <dbReference type="Proteomes" id="UP000792457"/>
    </source>
</evidence>
<reference evidence="5" key="2">
    <citation type="submission" date="2017-10" db="EMBL/GenBank/DDBJ databases">
        <title>Ladona fulva Genome sequencing and assembly.</title>
        <authorList>
            <person name="Murali S."/>
            <person name="Richards S."/>
            <person name="Bandaranaike D."/>
            <person name="Bellair M."/>
            <person name="Blankenburg K."/>
            <person name="Chao H."/>
            <person name="Dinh H."/>
            <person name="Doddapaneni H."/>
            <person name="Dugan-Rocha S."/>
            <person name="Elkadiri S."/>
            <person name="Gnanaolivu R."/>
            <person name="Hernandez B."/>
            <person name="Skinner E."/>
            <person name="Javaid M."/>
            <person name="Lee S."/>
            <person name="Li M."/>
            <person name="Ming W."/>
            <person name="Munidasa M."/>
            <person name="Muniz J."/>
            <person name="Nguyen L."/>
            <person name="Hughes D."/>
            <person name="Osuji N."/>
            <person name="Pu L.-L."/>
            <person name="Puazo M."/>
            <person name="Qu C."/>
            <person name="Quiroz J."/>
            <person name="Raj R."/>
            <person name="Weissenberger G."/>
            <person name="Xin Y."/>
            <person name="Zou X."/>
            <person name="Han Y."/>
            <person name="Worley K."/>
            <person name="Muzny D."/>
            <person name="Gibbs R."/>
        </authorList>
    </citation>
    <scope>NUCLEOTIDE SEQUENCE</scope>
    <source>
        <strain evidence="5">Sampled in the wild</strain>
    </source>
</reference>
<comment type="caution">
    <text evidence="5">The sequence shown here is derived from an EMBL/GenBank/DDBJ whole genome shotgun (WGS) entry which is preliminary data.</text>
</comment>
<feature type="compositionally biased region" description="Polar residues" evidence="3">
    <location>
        <begin position="180"/>
        <end position="199"/>
    </location>
</feature>
<dbReference type="GO" id="GO:0005768">
    <property type="term" value="C:endosome"/>
    <property type="evidence" value="ECO:0007669"/>
    <property type="project" value="TreeGrafter"/>
</dbReference>
<dbReference type="InterPro" id="IPR031160">
    <property type="entry name" value="F_BAR_dom"/>
</dbReference>
<dbReference type="PANTHER" id="PTHR23065:SF11">
    <property type="entry name" value="SYNDAPIN, ISOFORM C"/>
    <property type="match status" value="1"/>
</dbReference>
<dbReference type="GO" id="GO:0030100">
    <property type="term" value="P:regulation of endocytosis"/>
    <property type="evidence" value="ECO:0007669"/>
    <property type="project" value="TreeGrafter"/>
</dbReference>